<dbReference type="AlphaFoldDB" id="A0A3B0UWA8"/>
<name>A0A3B0UWA8_9ZZZZ</name>
<reference evidence="1" key="1">
    <citation type="submission" date="2018-06" db="EMBL/GenBank/DDBJ databases">
        <authorList>
            <person name="Zhirakovskaya E."/>
        </authorList>
    </citation>
    <scope>NUCLEOTIDE SEQUENCE</scope>
</reference>
<dbReference type="InterPro" id="IPR019004">
    <property type="entry name" value="YqeY/Aim41"/>
</dbReference>
<dbReference type="InterPro" id="IPR042184">
    <property type="entry name" value="YqeY/Aim41_N"/>
</dbReference>
<gene>
    <name evidence="1" type="ORF">MNBD_DELTA02-563</name>
</gene>
<protein>
    <submittedName>
        <fullName evidence="1">Transamidase GatB domain protein</fullName>
    </submittedName>
</protein>
<accession>A0A3B0UWA8</accession>
<dbReference type="PANTHER" id="PTHR28055:SF1">
    <property type="entry name" value="ALTERED INHERITANCE OF MITOCHONDRIA PROTEIN 41, MITOCHONDRIAL"/>
    <property type="match status" value="1"/>
</dbReference>
<dbReference type="InterPro" id="IPR003789">
    <property type="entry name" value="Asn/Gln_tRNA_amidoTrase-B-like"/>
</dbReference>
<dbReference type="PANTHER" id="PTHR28055">
    <property type="entry name" value="ALTERED INHERITANCE OF MITOCHONDRIA PROTEIN 41, MITOCHONDRIAL"/>
    <property type="match status" value="1"/>
</dbReference>
<dbReference type="InterPro" id="IPR023168">
    <property type="entry name" value="GatB_Yqey_C_2"/>
</dbReference>
<organism evidence="1">
    <name type="scientific">hydrothermal vent metagenome</name>
    <dbReference type="NCBI Taxonomy" id="652676"/>
    <lineage>
        <taxon>unclassified sequences</taxon>
        <taxon>metagenomes</taxon>
        <taxon>ecological metagenomes</taxon>
    </lineage>
</organism>
<sequence>MSLKEEITTGVKQAMKAGEKVRLQTLRFLLSAVKNKEIDKRAELSEAEILQVISTSVKQHKDSIEQFRKGGRVDLASKEEAELEVLTGFLPPQLSEDEIKDVVASTATELGAETMKDMGGLMKAVMARLKGRADGKLVQAAVKQRLAGQ</sequence>
<dbReference type="Gene3D" id="1.10.1510.10">
    <property type="entry name" value="Uncharacterised protein YqeY/AIM41 PF09424, N-terminal domain"/>
    <property type="match status" value="1"/>
</dbReference>
<dbReference type="EMBL" id="UOEZ01000026">
    <property type="protein sequence ID" value="VAW35435.1"/>
    <property type="molecule type" value="Genomic_DNA"/>
</dbReference>
<dbReference type="SUPFAM" id="SSF89095">
    <property type="entry name" value="GatB/YqeY motif"/>
    <property type="match status" value="1"/>
</dbReference>
<dbReference type="Gene3D" id="1.10.10.410">
    <property type="match status" value="1"/>
</dbReference>
<evidence type="ECO:0000313" key="1">
    <source>
        <dbReference type="EMBL" id="VAW35435.1"/>
    </source>
</evidence>
<dbReference type="GO" id="GO:0016884">
    <property type="term" value="F:carbon-nitrogen ligase activity, with glutamine as amido-N-donor"/>
    <property type="evidence" value="ECO:0007669"/>
    <property type="project" value="InterPro"/>
</dbReference>
<dbReference type="Pfam" id="PF09424">
    <property type="entry name" value="YqeY"/>
    <property type="match status" value="1"/>
</dbReference>
<proteinExistence type="predicted"/>